<dbReference type="PANTHER" id="PTHR45527">
    <property type="entry name" value="NONRIBOSOMAL PEPTIDE SYNTHETASE"/>
    <property type="match status" value="1"/>
</dbReference>
<dbReference type="AlphaFoldDB" id="A0A081BM30"/>
<gene>
    <name evidence="2" type="ORF">U14_02690</name>
</gene>
<dbReference type="STRING" id="1499966.U14_02690"/>
<keyword evidence="3" id="KW-1185">Reference proteome</keyword>
<dbReference type="PANTHER" id="PTHR45527:SF1">
    <property type="entry name" value="FATTY ACID SYNTHASE"/>
    <property type="match status" value="1"/>
</dbReference>
<evidence type="ECO:0000313" key="2">
    <source>
        <dbReference type="EMBL" id="GAK51446.1"/>
    </source>
</evidence>
<organism evidence="2 3">
    <name type="scientific">Candidatus Moduliflexus flocculans</name>
    <dbReference type="NCBI Taxonomy" id="1499966"/>
    <lineage>
        <taxon>Bacteria</taxon>
        <taxon>Candidatus Moduliflexota</taxon>
        <taxon>Candidatus Moduliflexia</taxon>
        <taxon>Candidatus Moduliflexales</taxon>
        <taxon>Candidatus Moduliflexaceae</taxon>
    </lineage>
</organism>
<dbReference type="SUPFAM" id="SSF52777">
    <property type="entry name" value="CoA-dependent acyltransferases"/>
    <property type="match status" value="1"/>
</dbReference>
<protein>
    <submittedName>
        <fullName evidence="2">Amino acid adenylation domain protein</fullName>
    </submittedName>
</protein>
<dbReference type="Gene3D" id="3.30.559.10">
    <property type="entry name" value="Chloramphenicol acetyltransferase-like domain"/>
    <property type="match status" value="1"/>
</dbReference>
<dbReference type="GO" id="GO:0005829">
    <property type="term" value="C:cytosol"/>
    <property type="evidence" value="ECO:0007669"/>
    <property type="project" value="TreeGrafter"/>
</dbReference>
<dbReference type="InterPro" id="IPR023213">
    <property type="entry name" value="CAT-like_dom_sf"/>
</dbReference>
<dbReference type="EMBL" id="DF820457">
    <property type="protein sequence ID" value="GAK51446.1"/>
    <property type="molecule type" value="Genomic_DNA"/>
</dbReference>
<feature type="domain" description="Condensation" evidence="1">
    <location>
        <begin position="51"/>
        <end position="211"/>
    </location>
</feature>
<dbReference type="Proteomes" id="UP000030700">
    <property type="component" value="Unassembled WGS sequence"/>
</dbReference>
<dbReference type="GO" id="GO:0043041">
    <property type="term" value="P:amino acid activation for nonribosomal peptide biosynthetic process"/>
    <property type="evidence" value="ECO:0007669"/>
    <property type="project" value="TreeGrafter"/>
</dbReference>
<proteinExistence type="predicted"/>
<evidence type="ECO:0000259" key="1">
    <source>
        <dbReference type="Pfam" id="PF00668"/>
    </source>
</evidence>
<name>A0A081BM30_9BACT</name>
<evidence type="ECO:0000313" key="3">
    <source>
        <dbReference type="Proteomes" id="UP000030700"/>
    </source>
</evidence>
<accession>A0A081BM30</accession>
<dbReference type="GO" id="GO:0044550">
    <property type="term" value="P:secondary metabolite biosynthetic process"/>
    <property type="evidence" value="ECO:0007669"/>
    <property type="project" value="TreeGrafter"/>
</dbReference>
<dbReference type="GO" id="GO:0031177">
    <property type="term" value="F:phosphopantetheine binding"/>
    <property type="evidence" value="ECO:0007669"/>
    <property type="project" value="TreeGrafter"/>
</dbReference>
<dbReference type="InterPro" id="IPR001242">
    <property type="entry name" value="Condensation_dom"/>
</dbReference>
<reference evidence="2 3" key="1">
    <citation type="journal article" date="2015" name="PeerJ">
        <title>First genomic representation of candidate bacterial phylum KSB3 points to enhanced environmental sensing as a trigger of wastewater bulking.</title>
        <authorList>
            <person name="Sekiguchi Y."/>
            <person name="Ohashi A."/>
            <person name="Parks D.H."/>
            <person name="Yamauchi T."/>
            <person name="Tyson G.W."/>
            <person name="Hugenholtz P."/>
        </authorList>
    </citation>
    <scope>NUCLEOTIDE SEQUENCE [LARGE SCALE GENOMIC DNA]</scope>
</reference>
<sequence length="223" mass="25582">MKEISEQYQKRLTLSNAKRALLEQRLQGKFNMGGTSSHSIPRHPRSDAPTPLSFAEQRLWFLEELEERYPTYTIPFGFRLKGQLNVAALEQSVNEIVRRHDTLRTSFTAIKGVPHKQILSTLTLPLPVHDLRQFPAAERDKRLQTLVQQEARYLFDLAQCPLLRVALLRLADQEHLFLLTIHHIVYDGWSIGVFMRELSALYNAFATGKSSRSAFLCAPQIAN</sequence>
<dbReference type="Pfam" id="PF00668">
    <property type="entry name" value="Condensation"/>
    <property type="match status" value="1"/>
</dbReference>
<dbReference type="HOGENOM" id="CLU_1238183_0_0_0"/>
<dbReference type="GO" id="GO:0003824">
    <property type="term" value="F:catalytic activity"/>
    <property type="evidence" value="ECO:0007669"/>
    <property type="project" value="InterPro"/>
</dbReference>